<evidence type="ECO:0000313" key="2">
    <source>
        <dbReference type="EMBL" id="MFD1343675.1"/>
    </source>
</evidence>
<feature type="chain" id="PRO_5046951514" evidence="1">
    <location>
        <begin position="21"/>
        <end position="98"/>
    </location>
</feature>
<proteinExistence type="predicted"/>
<name>A0ABW3ZLM2_9RHOB</name>
<accession>A0ABW3ZLM2</accession>
<feature type="signal peptide" evidence="1">
    <location>
        <begin position="1"/>
        <end position="20"/>
    </location>
</feature>
<organism evidence="2 3">
    <name type="scientific">Litorisediminicola beolgyonensis</name>
    <dbReference type="NCBI Taxonomy" id="1173614"/>
    <lineage>
        <taxon>Bacteria</taxon>
        <taxon>Pseudomonadati</taxon>
        <taxon>Pseudomonadota</taxon>
        <taxon>Alphaproteobacteria</taxon>
        <taxon>Rhodobacterales</taxon>
        <taxon>Paracoccaceae</taxon>
        <taxon>Litorisediminicola</taxon>
    </lineage>
</organism>
<dbReference type="Proteomes" id="UP001597135">
    <property type="component" value="Unassembled WGS sequence"/>
</dbReference>
<reference evidence="3" key="1">
    <citation type="journal article" date="2019" name="Int. J. Syst. Evol. Microbiol.">
        <title>The Global Catalogue of Microorganisms (GCM) 10K type strain sequencing project: providing services to taxonomists for standard genome sequencing and annotation.</title>
        <authorList>
            <consortium name="The Broad Institute Genomics Platform"/>
            <consortium name="The Broad Institute Genome Sequencing Center for Infectious Disease"/>
            <person name="Wu L."/>
            <person name="Ma J."/>
        </authorList>
    </citation>
    <scope>NUCLEOTIDE SEQUENCE [LARGE SCALE GENOMIC DNA]</scope>
    <source>
        <strain evidence="3">CCUG 62953</strain>
    </source>
</reference>
<dbReference type="RefSeq" id="WP_386804827.1">
    <property type="nucleotide sequence ID" value="NZ_JBHTMU010000028.1"/>
</dbReference>
<keyword evidence="1" id="KW-0732">Signal</keyword>
<keyword evidence="3" id="KW-1185">Reference proteome</keyword>
<gene>
    <name evidence="2" type="ORF">ACFQ4E_14695</name>
</gene>
<sequence>MTKLFLSALAAVTLSSNAMAATGAPGPVHGLAAPAVVMPVPASPRLALRFALALERAEEASEADPRSAIRTEIRALRAVEASEGEAVARATGSALRRQ</sequence>
<protein>
    <submittedName>
        <fullName evidence="2">Uncharacterized protein</fullName>
    </submittedName>
</protein>
<dbReference type="EMBL" id="JBHTMU010000028">
    <property type="protein sequence ID" value="MFD1343675.1"/>
    <property type="molecule type" value="Genomic_DNA"/>
</dbReference>
<evidence type="ECO:0000313" key="3">
    <source>
        <dbReference type="Proteomes" id="UP001597135"/>
    </source>
</evidence>
<evidence type="ECO:0000256" key="1">
    <source>
        <dbReference type="SAM" id="SignalP"/>
    </source>
</evidence>
<comment type="caution">
    <text evidence="2">The sequence shown here is derived from an EMBL/GenBank/DDBJ whole genome shotgun (WGS) entry which is preliminary data.</text>
</comment>